<organism evidence="2 3">
    <name type="scientific">Geotrichum candidum</name>
    <name type="common">Oospora lactis</name>
    <name type="synonym">Dipodascus geotrichum</name>
    <dbReference type="NCBI Taxonomy" id="1173061"/>
    <lineage>
        <taxon>Eukaryota</taxon>
        <taxon>Fungi</taxon>
        <taxon>Dikarya</taxon>
        <taxon>Ascomycota</taxon>
        <taxon>Saccharomycotina</taxon>
        <taxon>Dipodascomycetes</taxon>
        <taxon>Dipodascales</taxon>
        <taxon>Dipodascaceae</taxon>
        <taxon>Geotrichum</taxon>
    </lineage>
</organism>
<dbReference type="EMBL" id="QQZK01000095">
    <property type="protein sequence ID" value="KAF5097323.1"/>
    <property type="molecule type" value="Genomic_DNA"/>
</dbReference>
<name>A0A9P5KT51_GEOCN</name>
<gene>
    <name evidence="2" type="ORF">DV451_003890</name>
</gene>
<feature type="compositionally biased region" description="Polar residues" evidence="1">
    <location>
        <begin position="304"/>
        <end position="313"/>
    </location>
</feature>
<dbReference type="Proteomes" id="UP000750522">
    <property type="component" value="Unassembled WGS sequence"/>
</dbReference>
<comment type="caution">
    <text evidence="2">The sequence shown here is derived from an EMBL/GenBank/DDBJ whole genome shotgun (WGS) entry which is preliminary data.</text>
</comment>
<feature type="region of interest" description="Disordered" evidence="1">
    <location>
        <begin position="73"/>
        <end position="138"/>
    </location>
</feature>
<feature type="region of interest" description="Disordered" evidence="1">
    <location>
        <begin position="242"/>
        <end position="320"/>
    </location>
</feature>
<reference evidence="2" key="2">
    <citation type="submission" date="2020-01" db="EMBL/GenBank/DDBJ databases">
        <authorList>
            <person name="Perkins V."/>
            <person name="Lessard M.-H."/>
            <person name="Dugat-Bony E."/>
            <person name="Frenette M."/>
            <person name="Labrie S."/>
        </authorList>
    </citation>
    <scope>NUCLEOTIDE SEQUENCE</scope>
    <source>
        <strain evidence="2">LMA-70</strain>
    </source>
</reference>
<protein>
    <submittedName>
        <fullName evidence="2">Uncharacterized protein</fullName>
    </submittedName>
</protein>
<reference evidence="2" key="1">
    <citation type="journal article" date="2020" name="Front. Microbiol.">
        <title>Phenotypic and Genetic Characterization of the Cheese Ripening Yeast Geotrichum candidum.</title>
        <authorList>
            <person name="Perkins V."/>
            <person name="Vignola S."/>
            <person name="Lessard M.H."/>
            <person name="Plante P.L."/>
            <person name="Corbeil J."/>
            <person name="Dugat-Bony E."/>
            <person name="Frenette M."/>
            <person name="Labrie S."/>
        </authorList>
    </citation>
    <scope>NUCLEOTIDE SEQUENCE</scope>
    <source>
        <strain evidence="2">LMA-70</strain>
    </source>
</reference>
<evidence type="ECO:0000256" key="1">
    <source>
        <dbReference type="SAM" id="MobiDB-lite"/>
    </source>
</evidence>
<proteinExistence type="predicted"/>
<evidence type="ECO:0000313" key="2">
    <source>
        <dbReference type="EMBL" id="KAF5097323.1"/>
    </source>
</evidence>
<feature type="compositionally biased region" description="Basic and acidic residues" evidence="1">
    <location>
        <begin position="96"/>
        <end position="110"/>
    </location>
</feature>
<evidence type="ECO:0000313" key="3">
    <source>
        <dbReference type="Proteomes" id="UP000750522"/>
    </source>
</evidence>
<feature type="compositionally biased region" description="Polar residues" evidence="1">
    <location>
        <begin position="270"/>
        <end position="281"/>
    </location>
</feature>
<feature type="compositionally biased region" description="Polar residues" evidence="1">
    <location>
        <begin position="75"/>
        <end position="92"/>
    </location>
</feature>
<feature type="compositionally biased region" description="Pro residues" evidence="1">
    <location>
        <begin position="285"/>
        <end position="300"/>
    </location>
</feature>
<accession>A0A9P5KT51</accession>
<dbReference type="AlphaFoldDB" id="A0A9P5KT51"/>
<feature type="compositionally biased region" description="Low complexity" evidence="1">
    <location>
        <begin position="117"/>
        <end position="130"/>
    </location>
</feature>
<sequence length="357" mass="39782">MTADVTSTAAGEIPVLTAILHVYSIDQLLQLQYSPLVSKPATIVDLRELFPAASPHNVSAGPVRAKRYVPPSGRSAGNVNTHPNGTLNQKYVTPSHRNDNKFEATRKIDFNTKSGMNRNSLNHSNNNGYSLEDDEDDDPQWLEPGDTCEMPVATDHSIEEFERWKAEMKARDGLVDSSPVQLQATAIEFSQPPLLESKQGVEVSIFSSFFPVSPENNKVDITHSTKTDNDFFLSLLNKQQESVPQKTLPDSPVSVKDDPIYAGNRRSSDGRTNSNSSTLGNIQEAPPPGLDYTFFPPPPGLTQEEVNSDSNALVNGKNRDGNNRNTIPFRIWDPFYSYGSWPWTPRRAWWPWGAWRP</sequence>